<dbReference type="SMART" id="SM00906">
    <property type="entry name" value="Fungal_trans"/>
    <property type="match status" value="1"/>
</dbReference>
<evidence type="ECO:0000256" key="2">
    <source>
        <dbReference type="ARBA" id="ARBA00023015"/>
    </source>
</evidence>
<evidence type="ECO:0000256" key="5">
    <source>
        <dbReference type="ARBA" id="ARBA00023242"/>
    </source>
</evidence>
<dbReference type="GO" id="GO:0000978">
    <property type="term" value="F:RNA polymerase II cis-regulatory region sequence-specific DNA binding"/>
    <property type="evidence" value="ECO:0007669"/>
    <property type="project" value="TreeGrafter"/>
</dbReference>
<keyword evidence="4" id="KW-0804">Transcription</keyword>
<keyword evidence="3" id="KW-0238">DNA-binding</keyword>
<reference evidence="9 10" key="1">
    <citation type="journal article" date="2018" name="Mycol. Prog.">
        <title>Coniella lustricola, a new species from submerged detritus.</title>
        <authorList>
            <person name="Raudabaugh D.B."/>
            <person name="Iturriaga T."/>
            <person name="Carver A."/>
            <person name="Mondo S."/>
            <person name="Pangilinan J."/>
            <person name="Lipzen A."/>
            <person name="He G."/>
            <person name="Amirebrahimi M."/>
            <person name="Grigoriev I.V."/>
            <person name="Miller A.N."/>
        </authorList>
    </citation>
    <scope>NUCLEOTIDE SEQUENCE [LARGE SCALE GENOMIC DNA]</scope>
    <source>
        <strain evidence="9 10">B22-T-1</strain>
    </source>
</reference>
<dbReference type="Proteomes" id="UP000241462">
    <property type="component" value="Unassembled WGS sequence"/>
</dbReference>
<dbReference type="STRING" id="2025994.A0A2T2ZTN7"/>
<feature type="region of interest" description="Disordered" evidence="6">
    <location>
        <begin position="527"/>
        <end position="546"/>
    </location>
</feature>
<keyword evidence="7" id="KW-0472">Membrane</keyword>
<dbReference type="PANTHER" id="PTHR47424">
    <property type="entry name" value="REGULATORY PROTEIN GAL4"/>
    <property type="match status" value="1"/>
</dbReference>
<dbReference type="GO" id="GO:0005634">
    <property type="term" value="C:nucleus"/>
    <property type="evidence" value="ECO:0007669"/>
    <property type="project" value="TreeGrafter"/>
</dbReference>
<dbReference type="PROSITE" id="PS50048">
    <property type="entry name" value="ZN2_CY6_FUNGAL_2"/>
    <property type="match status" value="1"/>
</dbReference>
<keyword evidence="10" id="KW-1185">Reference proteome</keyword>
<dbReference type="GO" id="GO:0000435">
    <property type="term" value="P:positive regulation of transcription from RNA polymerase II promoter by galactose"/>
    <property type="evidence" value="ECO:0007669"/>
    <property type="project" value="TreeGrafter"/>
</dbReference>
<dbReference type="OrthoDB" id="3364175at2759"/>
<protein>
    <submittedName>
        <fullName evidence="9">Fungal-specific transcription factor domain-domain-containing protein</fullName>
    </submittedName>
</protein>
<organism evidence="9 10">
    <name type="scientific">Coniella lustricola</name>
    <dbReference type="NCBI Taxonomy" id="2025994"/>
    <lineage>
        <taxon>Eukaryota</taxon>
        <taxon>Fungi</taxon>
        <taxon>Dikarya</taxon>
        <taxon>Ascomycota</taxon>
        <taxon>Pezizomycotina</taxon>
        <taxon>Sordariomycetes</taxon>
        <taxon>Sordariomycetidae</taxon>
        <taxon>Diaporthales</taxon>
        <taxon>Schizoparmaceae</taxon>
        <taxon>Coniella</taxon>
    </lineage>
</organism>
<name>A0A2T2ZTN7_9PEZI</name>
<dbReference type="PROSITE" id="PS00463">
    <property type="entry name" value="ZN2_CY6_FUNGAL_1"/>
    <property type="match status" value="1"/>
</dbReference>
<dbReference type="InterPro" id="IPR001138">
    <property type="entry name" value="Zn2Cys6_DnaBD"/>
</dbReference>
<proteinExistence type="predicted"/>
<dbReference type="Pfam" id="PF04082">
    <property type="entry name" value="Fungal_trans"/>
    <property type="match status" value="1"/>
</dbReference>
<dbReference type="InterPro" id="IPR051127">
    <property type="entry name" value="Fungal_SecMet_Regulators"/>
</dbReference>
<feature type="domain" description="Zn(2)-C6 fungal-type" evidence="8">
    <location>
        <begin position="48"/>
        <end position="78"/>
    </location>
</feature>
<dbReference type="GO" id="GO:0008270">
    <property type="term" value="F:zinc ion binding"/>
    <property type="evidence" value="ECO:0007669"/>
    <property type="project" value="InterPro"/>
</dbReference>
<keyword evidence="7" id="KW-1133">Transmembrane helix</keyword>
<accession>A0A2T2ZTN7</accession>
<dbReference type="GO" id="GO:0006351">
    <property type="term" value="P:DNA-templated transcription"/>
    <property type="evidence" value="ECO:0007669"/>
    <property type="project" value="InterPro"/>
</dbReference>
<feature type="region of interest" description="Disordered" evidence="6">
    <location>
        <begin position="1"/>
        <end position="43"/>
    </location>
</feature>
<dbReference type="GO" id="GO:0000981">
    <property type="term" value="F:DNA-binding transcription factor activity, RNA polymerase II-specific"/>
    <property type="evidence" value="ECO:0007669"/>
    <property type="project" value="InterPro"/>
</dbReference>
<dbReference type="InterPro" id="IPR007219">
    <property type="entry name" value="XnlR_reg_dom"/>
</dbReference>
<dbReference type="Gene3D" id="4.10.240.10">
    <property type="entry name" value="Zn(2)-C6 fungal-type DNA-binding domain"/>
    <property type="match status" value="1"/>
</dbReference>
<dbReference type="InterPro" id="IPR036864">
    <property type="entry name" value="Zn2-C6_fun-type_DNA-bd_sf"/>
</dbReference>
<dbReference type="SUPFAM" id="SSF57701">
    <property type="entry name" value="Zn2/Cys6 DNA-binding domain"/>
    <property type="match status" value="1"/>
</dbReference>
<dbReference type="CDD" id="cd12148">
    <property type="entry name" value="fungal_TF_MHR"/>
    <property type="match status" value="1"/>
</dbReference>
<evidence type="ECO:0000256" key="1">
    <source>
        <dbReference type="ARBA" id="ARBA00022723"/>
    </source>
</evidence>
<gene>
    <name evidence="9" type="ORF">BD289DRAFT_175953</name>
</gene>
<evidence type="ECO:0000256" key="4">
    <source>
        <dbReference type="ARBA" id="ARBA00023163"/>
    </source>
</evidence>
<evidence type="ECO:0000313" key="9">
    <source>
        <dbReference type="EMBL" id="PSR76327.1"/>
    </source>
</evidence>
<dbReference type="AlphaFoldDB" id="A0A2T2ZTN7"/>
<dbReference type="InParanoid" id="A0A2T2ZTN7"/>
<evidence type="ECO:0000256" key="6">
    <source>
        <dbReference type="SAM" id="MobiDB-lite"/>
    </source>
</evidence>
<dbReference type="CDD" id="cd00067">
    <property type="entry name" value="GAL4"/>
    <property type="match status" value="1"/>
</dbReference>
<keyword evidence="1" id="KW-0479">Metal-binding</keyword>
<dbReference type="Pfam" id="PF00172">
    <property type="entry name" value="Zn_clus"/>
    <property type="match status" value="1"/>
</dbReference>
<dbReference type="EMBL" id="KZ678713">
    <property type="protein sequence ID" value="PSR76327.1"/>
    <property type="molecule type" value="Genomic_DNA"/>
</dbReference>
<evidence type="ECO:0000313" key="10">
    <source>
        <dbReference type="Proteomes" id="UP000241462"/>
    </source>
</evidence>
<evidence type="ECO:0000256" key="3">
    <source>
        <dbReference type="ARBA" id="ARBA00023125"/>
    </source>
</evidence>
<keyword evidence="5" id="KW-0539">Nucleus</keyword>
<evidence type="ECO:0000256" key="7">
    <source>
        <dbReference type="SAM" id="Phobius"/>
    </source>
</evidence>
<keyword evidence="2" id="KW-0805">Transcription regulation</keyword>
<sequence>MAESIRVSFPNSSEDEPEIGPLEDPIPTPAPTGEIPHRPQKRRRIPVACGACRSKKSRCDGYRPKCSSCQAQNIECVYLSPPISATTPVPRAFLQLVETRLSQLESDVRCLKDEKGRTGSVTSDSIMTDRRGSLSTYHSALTVPEVDSEDYGEPPDATDGMGAMEFAKEEASGYYGPSSNIAFTRNIRRAFSTLLSRPTTRHQIRDAKFQRHVPHRPSLDVSRPPTPLLRPVRPVMGDIPGFVEGPLDYLRLPPDNEMDALVKHFFVDTGALFPFVHGPGFVEEYERVKRNEFKTFRRSWLGLLNAILTMATVTSASASMTATERTARAEVFYVRAKALCLDQMLHNASLETVQTMLLLSQYLQGTHRSTTTWNIHGLAVKAAFQLGLHSTYFSANFSPLEREMRLRTWYGCIVLDRTLSMTFGRPPAIPESYIRTPLPKVHEKPAALMDVDGLMLSTDFFVYTITLYKIMWTIIDVLYECNITYPDGGVLPVASSILQIEHQLLEWQATLGPLSSLVTAAELRADASTTSSHNNNNNNDSSANDMNAPFSMDKRFRVILTLRYHNVRILAHRRMLDLYLSSIERGGANYDAEDSMLRQVGQRSKGICFQSASELIGIVHVLTHAEEPRRGLLGAWWFTLYYTFNATLTIVALMLCNHASGPEQEAPTSYEATGVSDAALREVLDAALGCLPLIDTGNKMVEKCAQFAAALQQYLLVLGEFFFFFSFFHFHFLSFLFFPSSFLIVSLLKGQNIEPGGYANQFFFFKAIKQMSSNFASRVMEAT</sequence>
<dbReference type="SMART" id="SM00066">
    <property type="entry name" value="GAL4"/>
    <property type="match status" value="1"/>
</dbReference>
<dbReference type="PANTHER" id="PTHR47424:SF3">
    <property type="entry name" value="REGULATORY PROTEIN GAL4"/>
    <property type="match status" value="1"/>
</dbReference>
<evidence type="ECO:0000259" key="8">
    <source>
        <dbReference type="PROSITE" id="PS50048"/>
    </source>
</evidence>
<keyword evidence="7" id="KW-0812">Transmembrane</keyword>
<feature type="transmembrane region" description="Helical" evidence="7">
    <location>
        <begin position="714"/>
        <end position="738"/>
    </location>
</feature>